<evidence type="ECO:0000313" key="3">
    <source>
        <dbReference type="Proteomes" id="UP001274896"/>
    </source>
</evidence>
<protein>
    <submittedName>
        <fullName evidence="2">Uncharacterized protein</fullName>
    </submittedName>
</protein>
<sequence>MHKRTHLSHSKQFIHCLPLIRTILGSQGACARRQWASRQDTPWTECQSIAGHTHTFIHSRTMDNLEMPINLQCMSLDRGRKPEYPEETPEAQGEHANSTHTVDVGIKPPTLE</sequence>
<feature type="non-terminal residue" evidence="2">
    <location>
        <position position="1"/>
    </location>
</feature>
<evidence type="ECO:0000313" key="2">
    <source>
        <dbReference type="EMBL" id="KAK3535867.1"/>
    </source>
</evidence>
<keyword evidence="3" id="KW-1185">Reference proteome</keyword>
<reference evidence="2" key="1">
    <citation type="submission" date="2023-06" db="EMBL/GenBank/DDBJ databases">
        <title>Male Hemibagrus guttatus genome.</title>
        <authorList>
            <person name="Bian C."/>
        </authorList>
    </citation>
    <scope>NUCLEOTIDE SEQUENCE</scope>
    <source>
        <strain evidence="2">Male_cb2023</strain>
        <tissue evidence="2">Muscle</tissue>
    </source>
</reference>
<name>A0AAE0QZ99_9TELE</name>
<proteinExistence type="predicted"/>
<accession>A0AAE0QZ99</accession>
<comment type="caution">
    <text evidence="2">The sequence shown here is derived from an EMBL/GenBank/DDBJ whole genome shotgun (WGS) entry which is preliminary data.</text>
</comment>
<organism evidence="2 3">
    <name type="scientific">Hemibagrus guttatus</name>
    <dbReference type="NCBI Taxonomy" id="175788"/>
    <lineage>
        <taxon>Eukaryota</taxon>
        <taxon>Metazoa</taxon>
        <taxon>Chordata</taxon>
        <taxon>Craniata</taxon>
        <taxon>Vertebrata</taxon>
        <taxon>Euteleostomi</taxon>
        <taxon>Actinopterygii</taxon>
        <taxon>Neopterygii</taxon>
        <taxon>Teleostei</taxon>
        <taxon>Ostariophysi</taxon>
        <taxon>Siluriformes</taxon>
        <taxon>Bagridae</taxon>
        <taxon>Hemibagrus</taxon>
    </lineage>
</organism>
<feature type="region of interest" description="Disordered" evidence="1">
    <location>
        <begin position="79"/>
        <end position="112"/>
    </location>
</feature>
<dbReference type="EMBL" id="JAUCMX010000009">
    <property type="protein sequence ID" value="KAK3535867.1"/>
    <property type="molecule type" value="Genomic_DNA"/>
</dbReference>
<dbReference type="Proteomes" id="UP001274896">
    <property type="component" value="Unassembled WGS sequence"/>
</dbReference>
<dbReference type="AlphaFoldDB" id="A0AAE0QZ99"/>
<gene>
    <name evidence="2" type="ORF">QTP70_021162</name>
</gene>
<evidence type="ECO:0000256" key="1">
    <source>
        <dbReference type="SAM" id="MobiDB-lite"/>
    </source>
</evidence>